<feature type="region of interest" description="Disordered" evidence="1">
    <location>
        <begin position="15"/>
        <end position="47"/>
    </location>
</feature>
<gene>
    <name evidence="2" type="ORF">G2W53_006013</name>
</gene>
<dbReference type="AlphaFoldDB" id="A0A834X389"/>
<protein>
    <submittedName>
        <fullName evidence="2">Uncharacterized protein</fullName>
    </submittedName>
</protein>
<evidence type="ECO:0000313" key="2">
    <source>
        <dbReference type="EMBL" id="KAF7837531.1"/>
    </source>
</evidence>
<keyword evidence="3" id="KW-1185">Reference proteome</keyword>
<proteinExistence type="predicted"/>
<comment type="caution">
    <text evidence="2">The sequence shown here is derived from an EMBL/GenBank/DDBJ whole genome shotgun (WGS) entry which is preliminary data.</text>
</comment>
<dbReference type="Proteomes" id="UP000634136">
    <property type="component" value="Unassembled WGS sequence"/>
</dbReference>
<accession>A0A834X389</accession>
<name>A0A834X389_9FABA</name>
<evidence type="ECO:0000256" key="1">
    <source>
        <dbReference type="SAM" id="MobiDB-lite"/>
    </source>
</evidence>
<reference evidence="2" key="1">
    <citation type="submission" date="2020-09" db="EMBL/GenBank/DDBJ databases">
        <title>Genome-Enabled Discovery of Anthraquinone Biosynthesis in Senna tora.</title>
        <authorList>
            <person name="Kang S.-H."/>
            <person name="Pandey R.P."/>
            <person name="Lee C.-M."/>
            <person name="Sim J.-S."/>
            <person name="Jeong J.-T."/>
            <person name="Choi B.-S."/>
            <person name="Jung M."/>
            <person name="Ginzburg D."/>
            <person name="Zhao K."/>
            <person name="Won S.Y."/>
            <person name="Oh T.-J."/>
            <person name="Yu Y."/>
            <person name="Kim N.-H."/>
            <person name="Lee O.R."/>
            <person name="Lee T.-H."/>
            <person name="Bashyal P."/>
            <person name="Kim T.-S."/>
            <person name="Lee W.-H."/>
            <person name="Kawkins C."/>
            <person name="Kim C.-K."/>
            <person name="Kim J.S."/>
            <person name="Ahn B.O."/>
            <person name="Rhee S.Y."/>
            <person name="Sohng J.K."/>
        </authorList>
    </citation>
    <scope>NUCLEOTIDE SEQUENCE</scope>
    <source>
        <tissue evidence="2">Leaf</tissue>
    </source>
</reference>
<organism evidence="2 3">
    <name type="scientific">Senna tora</name>
    <dbReference type="NCBI Taxonomy" id="362788"/>
    <lineage>
        <taxon>Eukaryota</taxon>
        <taxon>Viridiplantae</taxon>
        <taxon>Streptophyta</taxon>
        <taxon>Embryophyta</taxon>
        <taxon>Tracheophyta</taxon>
        <taxon>Spermatophyta</taxon>
        <taxon>Magnoliopsida</taxon>
        <taxon>eudicotyledons</taxon>
        <taxon>Gunneridae</taxon>
        <taxon>Pentapetalae</taxon>
        <taxon>rosids</taxon>
        <taxon>fabids</taxon>
        <taxon>Fabales</taxon>
        <taxon>Fabaceae</taxon>
        <taxon>Caesalpinioideae</taxon>
        <taxon>Cassia clade</taxon>
        <taxon>Senna</taxon>
    </lineage>
</organism>
<evidence type="ECO:0000313" key="3">
    <source>
        <dbReference type="Proteomes" id="UP000634136"/>
    </source>
</evidence>
<feature type="compositionally biased region" description="Basic and acidic residues" evidence="1">
    <location>
        <begin position="29"/>
        <end position="38"/>
    </location>
</feature>
<dbReference type="EMBL" id="JAAIUW010000003">
    <property type="protein sequence ID" value="KAF7837531.1"/>
    <property type="molecule type" value="Genomic_DNA"/>
</dbReference>
<sequence>MKACWKSRYLTKEKEDKVGQIKSPLNNNEKPKITEAHYSKRRSTGTT</sequence>